<dbReference type="PANTHER" id="PTHR11945:SF788">
    <property type="entry name" value="AGAMOUS-LIKE-34-RELATED"/>
    <property type="match status" value="1"/>
</dbReference>
<evidence type="ECO:0000256" key="3">
    <source>
        <dbReference type="ARBA" id="ARBA00023125"/>
    </source>
</evidence>
<gene>
    <name evidence="7" type="ORF">RchiOBHm_Chr1g0336291</name>
</gene>
<keyword evidence="8" id="KW-1185">Reference proteome</keyword>
<keyword evidence="4" id="KW-0804">Transcription</keyword>
<dbReference type="AlphaFoldDB" id="A0A2P6SCL5"/>
<dbReference type="Proteomes" id="UP000238479">
    <property type="component" value="Chromosome 1"/>
</dbReference>
<dbReference type="OrthoDB" id="1165796at2759"/>
<dbReference type="GO" id="GO:0005634">
    <property type="term" value="C:nucleus"/>
    <property type="evidence" value="ECO:0007669"/>
    <property type="project" value="UniProtKB-SubCell"/>
</dbReference>
<dbReference type="GO" id="GO:0046983">
    <property type="term" value="F:protein dimerization activity"/>
    <property type="evidence" value="ECO:0007669"/>
    <property type="project" value="InterPro"/>
</dbReference>
<dbReference type="SMART" id="SM00432">
    <property type="entry name" value="MADS"/>
    <property type="match status" value="1"/>
</dbReference>
<comment type="subcellular location">
    <subcellularLocation>
        <location evidence="1">Nucleus</location>
    </subcellularLocation>
</comment>
<dbReference type="Gramene" id="PRQ56425">
    <property type="protein sequence ID" value="PRQ56425"/>
    <property type="gene ID" value="RchiOBHm_Chr1g0336291"/>
</dbReference>
<feature type="domain" description="MADS-box" evidence="6">
    <location>
        <begin position="1"/>
        <end position="49"/>
    </location>
</feature>
<evidence type="ECO:0000259" key="6">
    <source>
        <dbReference type="PROSITE" id="PS50066"/>
    </source>
</evidence>
<dbReference type="GO" id="GO:0000978">
    <property type="term" value="F:RNA polymerase II cis-regulatory region sequence-specific DNA binding"/>
    <property type="evidence" value="ECO:0007669"/>
    <property type="project" value="TreeGrafter"/>
</dbReference>
<dbReference type="FunFam" id="3.40.1810.10:FF:000018">
    <property type="entry name" value="agamous-like MADS-box protein AGL80"/>
    <property type="match status" value="1"/>
</dbReference>
<evidence type="ECO:0000256" key="4">
    <source>
        <dbReference type="ARBA" id="ARBA00023163"/>
    </source>
</evidence>
<dbReference type="EMBL" id="PDCK01000039">
    <property type="protein sequence ID" value="PRQ56425.1"/>
    <property type="molecule type" value="Genomic_DNA"/>
</dbReference>
<proteinExistence type="predicted"/>
<comment type="caution">
    <text evidence="7">The sequence shown here is derived from an EMBL/GenBank/DDBJ whole genome shotgun (WGS) entry which is preliminary data.</text>
</comment>
<dbReference type="Pfam" id="PF00319">
    <property type="entry name" value="SRF-TF"/>
    <property type="match status" value="1"/>
</dbReference>
<evidence type="ECO:0000256" key="5">
    <source>
        <dbReference type="ARBA" id="ARBA00023242"/>
    </source>
</evidence>
<evidence type="ECO:0000256" key="1">
    <source>
        <dbReference type="ARBA" id="ARBA00004123"/>
    </source>
</evidence>
<name>A0A2P6SCL5_ROSCH</name>
<keyword evidence="3" id="KW-0238">DNA-binding</keyword>
<evidence type="ECO:0000256" key="2">
    <source>
        <dbReference type="ARBA" id="ARBA00023015"/>
    </source>
</evidence>
<keyword evidence="2" id="KW-0805">Transcription regulation</keyword>
<dbReference type="PRINTS" id="PR00404">
    <property type="entry name" value="MADSDOMAIN"/>
</dbReference>
<dbReference type="OMA" id="MCNTKAC"/>
<dbReference type="InterPro" id="IPR002100">
    <property type="entry name" value="TF_MADSbox"/>
</dbReference>
<dbReference type="PROSITE" id="PS50066">
    <property type="entry name" value="MADS_BOX_2"/>
    <property type="match status" value="1"/>
</dbReference>
<dbReference type="Gene3D" id="3.40.1810.10">
    <property type="entry name" value="Transcription factor, MADS-box"/>
    <property type="match status" value="1"/>
</dbReference>
<keyword evidence="5" id="KW-0539">Nucleus</keyword>
<dbReference type="GO" id="GO:0000981">
    <property type="term" value="F:DNA-binding transcription factor activity, RNA polymerase II-specific"/>
    <property type="evidence" value="ECO:0007669"/>
    <property type="project" value="TreeGrafter"/>
</dbReference>
<accession>A0A2P6SCL5</accession>
<sequence>MARRKQRMACITNNSARKTTFKKRKNNMMKKLRELSTLCGIEACAIIYSPFDFEPEVWPSSYAIENALKKLKDMPAIEKSRKMLSQESYLKGMISKAYAKLKRVRRENHEKELKAVMFQSLTKGIPQFQNLNLMDMDDLGRLIIQKLNEIDNKKKSLREEVTESQNQTIQLTPIVNMVNPNPHQI</sequence>
<dbReference type="PANTHER" id="PTHR11945">
    <property type="entry name" value="MADS BOX PROTEIN"/>
    <property type="match status" value="1"/>
</dbReference>
<dbReference type="SUPFAM" id="SSF55455">
    <property type="entry name" value="SRF-like"/>
    <property type="match status" value="1"/>
</dbReference>
<reference evidence="7 8" key="1">
    <citation type="journal article" date="2018" name="Nat. Genet.">
        <title>The Rosa genome provides new insights in the design of modern roses.</title>
        <authorList>
            <person name="Bendahmane M."/>
        </authorList>
    </citation>
    <scope>NUCLEOTIDE SEQUENCE [LARGE SCALE GENOMIC DNA]</scope>
    <source>
        <strain evidence="8">cv. Old Blush</strain>
    </source>
</reference>
<protein>
    <submittedName>
        <fullName evidence="7">Putative transcription factor MADS-type1 family</fullName>
    </submittedName>
</protein>
<evidence type="ECO:0000313" key="8">
    <source>
        <dbReference type="Proteomes" id="UP000238479"/>
    </source>
</evidence>
<organism evidence="7 8">
    <name type="scientific">Rosa chinensis</name>
    <name type="common">China rose</name>
    <dbReference type="NCBI Taxonomy" id="74649"/>
    <lineage>
        <taxon>Eukaryota</taxon>
        <taxon>Viridiplantae</taxon>
        <taxon>Streptophyta</taxon>
        <taxon>Embryophyta</taxon>
        <taxon>Tracheophyta</taxon>
        <taxon>Spermatophyta</taxon>
        <taxon>Magnoliopsida</taxon>
        <taxon>eudicotyledons</taxon>
        <taxon>Gunneridae</taxon>
        <taxon>Pentapetalae</taxon>
        <taxon>rosids</taxon>
        <taxon>fabids</taxon>
        <taxon>Rosales</taxon>
        <taxon>Rosaceae</taxon>
        <taxon>Rosoideae</taxon>
        <taxon>Rosoideae incertae sedis</taxon>
        <taxon>Rosa</taxon>
    </lineage>
</organism>
<evidence type="ECO:0000313" key="7">
    <source>
        <dbReference type="EMBL" id="PRQ56425.1"/>
    </source>
</evidence>
<dbReference type="InterPro" id="IPR036879">
    <property type="entry name" value="TF_MADSbox_sf"/>
</dbReference>